<dbReference type="PANTHER" id="PTHR12634:SF8">
    <property type="entry name" value="FIERY MOUNTAIN, ISOFORM D"/>
    <property type="match status" value="1"/>
</dbReference>
<dbReference type="PANTHER" id="PTHR12634">
    <property type="entry name" value="SIT4 YEAST -ASSOCIATING PROTEIN-RELATED"/>
    <property type="match status" value="1"/>
</dbReference>
<dbReference type="AlphaFoldDB" id="A0AAD5YET8"/>
<evidence type="ECO:0000256" key="3">
    <source>
        <dbReference type="SAM" id="MobiDB-lite"/>
    </source>
</evidence>
<evidence type="ECO:0000256" key="2">
    <source>
        <dbReference type="ARBA" id="ARBA00023306"/>
    </source>
</evidence>
<reference evidence="4" key="1">
    <citation type="submission" date="2022-07" db="EMBL/GenBank/DDBJ databases">
        <title>Genome Sequence of Physisporinus lineatus.</title>
        <authorList>
            <person name="Buettner E."/>
        </authorList>
    </citation>
    <scope>NUCLEOTIDE SEQUENCE</scope>
    <source>
        <strain evidence="4">VT162</strain>
    </source>
</reference>
<dbReference type="GO" id="GO:0005634">
    <property type="term" value="C:nucleus"/>
    <property type="evidence" value="ECO:0007669"/>
    <property type="project" value="TreeGrafter"/>
</dbReference>
<protein>
    <submittedName>
        <fullName evidence="4">Uncharacterized protein</fullName>
    </submittedName>
</protein>
<evidence type="ECO:0000313" key="5">
    <source>
        <dbReference type="Proteomes" id="UP001212997"/>
    </source>
</evidence>
<dbReference type="EMBL" id="JANAWD010000177">
    <property type="protein sequence ID" value="KAJ3484750.1"/>
    <property type="molecule type" value="Genomic_DNA"/>
</dbReference>
<organism evidence="4 5">
    <name type="scientific">Meripilus lineatus</name>
    <dbReference type="NCBI Taxonomy" id="2056292"/>
    <lineage>
        <taxon>Eukaryota</taxon>
        <taxon>Fungi</taxon>
        <taxon>Dikarya</taxon>
        <taxon>Basidiomycota</taxon>
        <taxon>Agaricomycotina</taxon>
        <taxon>Agaricomycetes</taxon>
        <taxon>Polyporales</taxon>
        <taxon>Meripilaceae</taxon>
        <taxon>Meripilus</taxon>
    </lineage>
</organism>
<feature type="compositionally biased region" description="Acidic residues" evidence="3">
    <location>
        <begin position="315"/>
        <end position="339"/>
    </location>
</feature>
<comment type="caution">
    <text evidence="4">The sequence shown here is derived from an EMBL/GenBank/DDBJ whole genome shotgun (WGS) entry which is preliminary data.</text>
</comment>
<dbReference type="GO" id="GO:0019903">
    <property type="term" value="F:protein phosphatase binding"/>
    <property type="evidence" value="ECO:0007669"/>
    <property type="project" value="InterPro"/>
</dbReference>
<feature type="region of interest" description="Disordered" evidence="3">
    <location>
        <begin position="301"/>
        <end position="356"/>
    </location>
</feature>
<dbReference type="Proteomes" id="UP001212997">
    <property type="component" value="Unassembled WGS sequence"/>
</dbReference>
<dbReference type="GO" id="GO:0019888">
    <property type="term" value="F:protein phosphatase regulator activity"/>
    <property type="evidence" value="ECO:0007669"/>
    <property type="project" value="TreeGrafter"/>
</dbReference>
<gene>
    <name evidence="4" type="ORF">NLI96_g5413</name>
</gene>
<sequence length="381" mass="42212">MHTVVAELIKGIISMAAPSPAAGLSGADNGPASNQFARELARRDSVETLVGYILSEPPPPGPPQHSEYTQQGEEAEAKLNVPKDSDKGKAREDASDSFASVLDSSLSLPNAESTVSSIVQSICIIIELIRQNNSDYFEPYLFHTLRNRLIHVQQQLQMHTQDGREALERAMKEMVNRMGVVHLGPVLDIICEKLEELQRYLLKPRSINGPVLTTVGALTPLTFERYRLCELYAELLHCSNMSLLNRSPEFDHLYDSEGRLQGGLSSLEELAQVIANGSGNERDHDGMDDDDNDEIEHAHDFPISSASHDTGSLMDSDEDMSGDDEPGSSDDDAMEEIAMYDEPQPLAAPPISRSPTSTLSDTVFRLLHLHLRLVRFRVRRR</sequence>
<keyword evidence="2" id="KW-0131">Cell cycle</keyword>
<comment type="similarity">
    <text evidence="1">Belongs to the SAPS family.</text>
</comment>
<feature type="region of interest" description="Disordered" evidence="3">
    <location>
        <begin position="52"/>
        <end position="73"/>
    </location>
</feature>
<dbReference type="Pfam" id="PF04499">
    <property type="entry name" value="SAPS"/>
    <property type="match status" value="1"/>
</dbReference>
<dbReference type="GO" id="GO:0005829">
    <property type="term" value="C:cytosol"/>
    <property type="evidence" value="ECO:0007669"/>
    <property type="project" value="TreeGrafter"/>
</dbReference>
<keyword evidence="5" id="KW-1185">Reference proteome</keyword>
<accession>A0AAD5YET8</accession>
<evidence type="ECO:0000256" key="1">
    <source>
        <dbReference type="ARBA" id="ARBA00006180"/>
    </source>
</evidence>
<name>A0AAD5YET8_9APHY</name>
<evidence type="ECO:0000313" key="4">
    <source>
        <dbReference type="EMBL" id="KAJ3484750.1"/>
    </source>
</evidence>
<proteinExistence type="inferred from homology"/>
<dbReference type="InterPro" id="IPR007587">
    <property type="entry name" value="SAPS"/>
</dbReference>